<accession>A0A839ETQ9</accession>
<dbReference type="AlphaFoldDB" id="A0A839ETQ9"/>
<keyword evidence="2" id="KW-1185">Reference proteome</keyword>
<name>A0A839ETQ9_9HYPH</name>
<gene>
    <name evidence="1" type="ORF">FHW16_005236</name>
</gene>
<evidence type="ECO:0000313" key="1">
    <source>
        <dbReference type="EMBL" id="MBA8881495.1"/>
    </source>
</evidence>
<evidence type="ECO:0000313" key="2">
    <source>
        <dbReference type="Proteomes" id="UP000549052"/>
    </source>
</evidence>
<sequence>MSPRHILKIMKPLLRKPSCRQMLAIFRPSRNQYPASNPMTLSTWAIPSGA</sequence>
<reference evidence="1 2" key="1">
    <citation type="submission" date="2020-07" db="EMBL/GenBank/DDBJ databases">
        <title>Genomic Encyclopedia of Type Strains, Phase IV (KMG-V): Genome sequencing to study the core and pangenomes of soil and plant-associated prokaryotes.</title>
        <authorList>
            <person name="Whitman W."/>
        </authorList>
    </citation>
    <scope>NUCLEOTIDE SEQUENCE [LARGE SCALE GENOMIC DNA]</scope>
    <source>
        <strain evidence="1 2">AN3</strain>
    </source>
</reference>
<dbReference type="EMBL" id="JACGXN010000014">
    <property type="protein sequence ID" value="MBA8881495.1"/>
    <property type="molecule type" value="Genomic_DNA"/>
</dbReference>
<dbReference type="Proteomes" id="UP000549052">
    <property type="component" value="Unassembled WGS sequence"/>
</dbReference>
<protein>
    <submittedName>
        <fullName evidence="1">Uncharacterized protein</fullName>
    </submittedName>
</protein>
<proteinExistence type="predicted"/>
<organism evidence="1 2">
    <name type="scientific">Phyllobacterium myrsinacearum</name>
    <dbReference type="NCBI Taxonomy" id="28101"/>
    <lineage>
        <taxon>Bacteria</taxon>
        <taxon>Pseudomonadati</taxon>
        <taxon>Pseudomonadota</taxon>
        <taxon>Alphaproteobacteria</taxon>
        <taxon>Hyphomicrobiales</taxon>
        <taxon>Phyllobacteriaceae</taxon>
        <taxon>Phyllobacterium</taxon>
    </lineage>
</organism>
<comment type="caution">
    <text evidence="1">The sequence shown here is derived from an EMBL/GenBank/DDBJ whole genome shotgun (WGS) entry which is preliminary data.</text>
</comment>